<keyword evidence="10" id="KW-1133">Transmembrane helix</keyword>
<dbReference type="Pfam" id="PF07730">
    <property type="entry name" value="HisKA_3"/>
    <property type="match status" value="1"/>
</dbReference>
<dbReference type="InterPro" id="IPR036890">
    <property type="entry name" value="HATPase_C_sf"/>
</dbReference>
<protein>
    <recommendedName>
        <fullName evidence="2">histidine kinase</fullName>
        <ecNumber evidence="2">2.7.13.3</ecNumber>
    </recommendedName>
</protein>
<evidence type="ECO:0000259" key="12">
    <source>
        <dbReference type="Pfam" id="PF07730"/>
    </source>
</evidence>
<feature type="region of interest" description="Disordered" evidence="9">
    <location>
        <begin position="342"/>
        <end position="363"/>
    </location>
</feature>
<dbReference type="InterPro" id="IPR003594">
    <property type="entry name" value="HATPase_dom"/>
</dbReference>
<dbReference type="Proteomes" id="UP000253303">
    <property type="component" value="Unassembled WGS sequence"/>
</dbReference>
<dbReference type="GO" id="GO:0016020">
    <property type="term" value="C:membrane"/>
    <property type="evidence" value="ECO:0007669"/>
    <property type="project" value="InterPro"/>
</dbReference>
<comment type="catalytic activity">
    <reaction evidence="1">
        <text>ATP + protein L-histidine = ADP + protein N-phospho-L-histidine.</text>
        <dbReference type="EC" id="2.7.13.3"/>
    </reaction>
</comment>
<dbReference type="EMBL" id="QMEY01000022">
    <property type="protein sequence ID" value="RBQ15556.1"/>
    <property type="molecule type" value="Genomic_DNA"/>
</dbReference>
<accession>A0A366LNR3</accession>
<evidence type="ECO:0000313" key="14">
    <source>
        <dbReference type="Proteomes" id="UP000253303"/>
    </source>
</evidence>
<keyword evidence="7" id="KW-0067">ATP-binding</keyword>
<dbReference type="InterPro" id="IPR050482">
    <property type="entry name" value="Sensor_HK_TwoCompSys"/>
</dbReference>
<dbReference type="OrthoDB" id="227596at2"/>
<evidence type="ECO:0000256" key="6">
    <source>
        <dbReference type="ARBA" id="ARBA00022777"/>
    </source>
</evidence>
<reference evidence="13 14" key="1">
    <citation type="submission" date="2018-06" db="EMBL/GenBank/DDBJ databases">
        <title>Sphaerisporangium craniellae sp. nov., isolated from a marine sponge in the South China Sea.</title>
        <authorList>
            <person name="Li L."/>
        </authorList>
    </citation>
    <scope>NUCLEOTIDE SEQUENCE [LARGE SCALE GENOMIC DNA]</scope>
    <source>
        <strain evidence="13 14">LHW63015</strain>
    </source>
</reference>
<gene>
    <name evidence="13" type="ORF">DP939_34855</name>
</gene>
<evidence type="ECO:0000256" key="8">
    <source>
        <dbReference type="ARBA" id="ARBA00023012"/>
    </source>
</evidence>
<dbReference type="RefSeq" id="WP_113985096.1">
    <property type="nucleotide sequence ID" value="NZ_QMEY01000022.1"/>
</dbReference>
<evidence type="ECO:0000256" key="9">
    <source>
        <dbReference type="SAM" id="MobiDB-lite"/>
    </source>
</evidence>
<evidence type="ECO:0000256" key="4">
    <source>
        <dbReference type="ARBA" id="ARBA00022679"/>
    </source>
</evidence>
<keyword evidence="4" id="KW-0808">Transferase</keyword>
<feature type="transmembrane region" description="Helical" evidence="10">
    <location>
        <begin position="16"/>
        <end position="39"/>
    </location>
</feature>
<evidence type="ECO:0000256" key="1">
    <source>
        <dbReference type="ARBA" id="ARBA00000085"/>
    </source>
</evidence>
<dbReference type="Gene3D" id="1.20.5.1930">
    <property type="match status" value="1"/>
</dbReference>
<keyword evidence="6 13" id="KW-0418">Kinase</keyword>
<dbReference type="Gene3D" id="3.30.565.10">
    <property type="entry name" value="Histidine kinase-like ATPase, C-terminal domain"/>
    <property type="match status" value="1"/>
</dbReference>
<evidence type="ECO:0000313" key="13">
    <source>
        <dbReference type="EMBL" id="RBQ15556.1"/>
    </source>
</evidence>
<dbReference type="EC" id="2.7.13.3" evidence="2"/>
<evidence type="ECO:0000256" key="2">
    <source>
        <dbReference type="ARBA" id="ARBA00012438"/>
    </source>
</evidence>
<keyword evidence="10" id="KW-0472">Membrane</keyword>
<name>A0A366LNR3_9ACTN</name>
<evidence type="ECO:0000259" key="11">
    <source>
        <dbReference type="Pfam" id="PF02518"/>
    </source>
</evidence>
<evidence type="ECO:0000256" key="3">
    <source>
        <dbReference type="ARBA" id="ARBA00022553"/>
    </source>
</evidence>
<proteinExistence type="predicted"/>
<dbReference type="InterPro" id="IPR011712">
    <property type="entry name" value="Sig_transdc_His_kin_sub3_dim/P"/>
</dbReference>
<dbReference type="GO" id="GO:0000155">
    <property type="term" value="F:phosphorelay sensor kinase activity"/>
    <property type="evidence" value="ECO:0007669"/>
    <property type="project" value="InterPro"/>
</dbReference>
<dbReference type="PANTHER" id="PTHR24421:SF10">
    <property type="entry name" value="NITRATE_NITRITE SENSOR PROTEIN NARQ"/>
    <property type="match status" value="1"/>
</dbReference>
<dbReference type="SUPFAM" id="SSF55874">
    <property type="entry name" value="ATPase domain of HSP90 chaperone/DNA topoisomerase II/histidine kinase"/>
    <property type="match status" value="1"/>
</dbReference>
<organism evidence="13 14">
    <name type="scientific">Spongiactinospora rosea</name>
    <dbReference type="NCBI Taxonomy" id="2248750"/>
    <lineage>
        <taxon>Bacteria</taxon>
        <taxon>Bacillati</taxon>
        <taxon>Actinomycetota</taxon>
        <taxon>Actinomycetes</taxon>
        <taxon>Streptosporangiales</taxon>
        <taxon>Streptosporangiaceae</taxon>
        <taxon>Spongiactinospora</taxon>
    </lineage>
</organism>
<keyword evidence="3" id="KW-0597">Phosphoprotein</keyword>
<feature type="domain" description="Histidine kinase/HSP90-like ATPase" evidence="11">
    <location>
        <begin position="304"/>
        <end position="394"/>
    </location>
</feature>
<dbReference type="Pfam" id="PF02518">
    <property type="entry name" value="HATPase_c"/>
    <property type="match status" value="1"/>
</dbReference>
<evidence type="ECO:0000256" key="7">
    <source>
        <dbReference type="ARBA" id="ARBA00022840"/>
    </source>
</evidence>
<feature type="domain" description="Signal transduction histidine kinase subgroup 3 dimerisation and phosphoacceptor" evidence="12">
    <location>
        <begin position="190"/>
        <end position="255"/>
    </location>
</feature>
<feature type="transmembrane region" description="Helical" evidence="10">
    <location>
        <begin position="99"/>
        <end position="116"/>
    </location>
</feature>
<dbReference type="GO" id="GO:0005524">
    <property type="term" value="F:ATP binding"/>
    <property type="evidence" value="ECO:0007669"/>
    <property type="project" value="UniProtKB-KW"/>
</dbReference>
<dbReference type="PANTHER" id="PTHR24421">
    <property type="entry name" value="NITRATE/NITRITE SENSOR PROTEIN NARX-RELATED"/>
    <property type="match status" value="1"/>
</dbReference>
<evidence type="ECO:0000256" key="10">
    <source>
        <dbReference type="SAM" id="Phobius"/>
    </source>
</evidence>
<keyword evidence="14" id="KW-1185">Reference proteome</keyword>
<keyword evidence="10" id="KW-0812">Transmembrane</keyword>
<keyword evidence="5" id="KW-0547">Nucleotide-binding</keyword>
<feature type="transmembrane region" description="Helical" evidence="10">
    <location>
        <begin position="123"/>
        <end position="141"/>
    </location>
</feature>
<evidence type="ECO:0000256" key="5">
    <source>
        <dbReference type="ARBA" id="ARBA00022741"/>
    </source>
</evidence>
<dbReference type="CDD" id="cd16917">
    <property type="entry name" value="HATPase_UhpB-NarQ-NarX-like"/>
    <property type="match status" value="1"/>
</dbReference>
<keyword evidence="8" id="KW-0902">Two-component regulatory system</keyword>
<sequence length="396" mass="41574">MNERPLLLVGRLRRGHWVALDVVMAVALCSLLVGGALVTGRPMSVPYLLGMYAPLAARRLWPVPVLVAVCAVAASSVAMGVVPTEPFPVGDIPDAIRSLAWPQPMAVTIALYTVATSVRRGPAVLYLLGAGTALSVAALLARPAEEAAGAVVICWLLFVTQWVTGLVVRERRLFMTRLAVRTARQAVLEERLRIARDLHDSVAHSMSVITVQATVAGHLAEERPEEARSALAQIEQTGRAAQAEMRRMLGLLRHDETDADAGAPRDAPGLAALPDLAADAAAAGVEVALEVDPGLRLDNGAGLTVYRLVQEGLTNVAKHAAPTRCLVAVTSAADGIRVRIADEGPPPGQRRAEPTSAGGHGIAGMRERVGLYGGTLTAGPTPAGFEVLARLPLEGR</sequence>
<dbReference type="AlphaFoldDB" id="A0A366LNR3"/>
<dbReference type="GO" id="GO:0046983">
    <property type="term" value="F:protein dimerization activity"/>
    <property type="evidence" value="ECO:0007669"/>
    <property type="project" value="InterPro"/>
</dbReference>
<feature type="transmembrane region" description="Helical" evidence="10">
    <location>
        <begin position="60"/>
        <end position="79"/>
    </location>
</feature>
<feature type="transmembrane region" description="Helical" evidence="10">
    <location>
        <begin position="147"/>
        <end position="168"/>
    </location>
</feature>
<comment type="caution">
    <text evidence="13">The sequence shown here is derived from an EMBL/GenBank/DDBJ whole genome shotgun (WGS) entry which is preliminary data.</text>
</comment>